<reference evidence="1 2" key="1">
    <citation type="submission" date="2018-10" db="EMBL/GenBank/DDBJ databases">
        <title>Transmission dynamics of multidrug resistant bacteria on intensive care unit surfaces.</title>
        <authorList>
            <person name="D'Souza A.W."/>
            <person name="Potter R.F."/>
            <person name="Wallace M."/>
            <person name="Shupe A."/>
            <person name="Patel S."/>
            <person name="Sun S."/>
            <person name="Gul D."/>
            <person name="Kwon J.H."/>
            <person name="Andleeb S."/>
            <person name="Burnham C.-A.D."/>
            <person name="Dantas G."/>
        </authorList>
    </citation>
    <scope>NUCLEOTIDE SEQUENCE [LARGE SCALE GENOMIC DNA]</scope>
    <source>
        <strain evidence="1 2">PX_177</strain>
    </source>
</reference>
<dbReference type="RefSeq" id="WP_041109667.1">
    <property type="nucleotide sequence ID" value="NZ_RHQL01000028.1"/>
</dbReference>
<evidence type="ECO:0000313" key="1">
    <source>
        <dbReference type="EMBL" id="RRV03798.1"/>
    </source>
</evidence>
<proteinExistence type="predicted"/>
<protein>
    <submittedName>
        <fullName evidence="1">Uncharacterized protein</fullName>
    </submittedName>
</protein>
<name>A0A3R9AJ92_9GAMM</name>
<accession>A0A3R9AJ92</accession>
<dbReference type="EMBL" id="RHQL01000028">
    <property type="protein sequence ID" value="RRV03798.1"/>
    <property type="molecule type" value="Genomic_DNA"/>
</dbReference>
<dbReference type="AlphaFoldDB" id="A0A3R9AJ92"/>
<organism evidence="1 2">
    <name type="scientific">Stutzerimonas xanthomarina</name>
    <dbReference type="NCBI Taxonomy" id="271420"/>
    <lineage>
        <taxon>Bacteria</taxon>
        <taxon>Pseudomonadati</taxon>
        <taxon>Pseudomonadota</taxon>
        <taxon>Gammaproteobacteria</taxon>
        <taxon>Pseudomonadales</taxon>
        <taxon>Pseudomonadaceae</taxon>
        <taxon>Stutzerimonas</taxon>
    </lineage>
</organism>
<sequence>MPTEKTPDSLTDLLVSLMPAGDDRSMWRDGMASVLEQVAATDDLSLLRAAKGADEFEVSFMEFVSNFPGVEVVPAPEGGFYGFMLGLVKLDRDLRGEVLRAYAAELRKC</sequence>
<comment type="caution">
    <text evidence="1">The sequence shown here is derived from an EMBL/GenBank/DDBJ whole genome shotgun (WGS) entry which is preliminary data.</text>
</comment>
<evidence type="ECO:0000313" key="2">
    <source>
        <dbReference type="Proteomes" id="UP000276506"/>
    </source>
</evidence>
<dbReference type="Proteomes" id="UP000276506">
    <property type="component" value="Unassembled WGS sequence"/>
</dbReference>
<gene>
    <name evidence="1" type="ORF">EGJ28_23160</name>
</gene>